<dbReference type="Gene3D" id="3.40.50.720">
    <property type="entry name" value="NAD(P)-binding Rossmann-like Domain"/>
    <property type="match status" value="1"/>
</dbReference>
<evidence type="ECO:0000256" key="1">
    <source>
        <dbReference type="ARBA" id="ARBA00023002"/>
    </source>
</evidence>
<organism evidence="3 4">
    <name type="scientific">Agrobacterium vitis</name>
    <name type="common">Rhizobium vitis</name>
    <dbReference type="NCBI Taxonomy" id="373"/>
    <lineage>
        <taxon>Bacteria</taxon>
        <taxon>Pseudomonadati</taxon>
        <taxon>Pseudomonadota</taxon>
        <taxon>Alphaproteobacteria</taxon>
        <taxon>Hyphomicrobiales</taxon>
        <taxon>Rhizobiaceae</taxon>
        <taxon>Rhizobium/Agrobacterium group</taxon>
        <taxon>Agrobacterium</taxon>
    </lineage>
</organism>
<name>A0A7K1RFH4_AGRVI</name>
<dbReference type="PANTHER" id="PTHR14239:SF10">
    <property type="entry name" value="REDUCTASE"/>
    <property type="match status" value="1"/>
</dbReference>
<dbReference type="InterPro" id="IPR028939">
    <property type="entry name" value="P5C_Rdtase_cat_N"/>
</dbReference>
<dbReference type="GO" id="GO:0016491">
    <property type="term" value="F:oxidoreductase activity"/>
    <property type="evidence" value="ECO:0007669"/>
    <property type="project" value="UniProtKB-KW"/>
</dbReference>
<accession>A0A7K1RFH4</accession>
<sequence length="213" mass="22143">MTKTLGFLGAGRLAQMLAPKAIAGGWRVILSNSRGPETLADLVSQLGPNASAAKSKDMVLAADIIILAIRWPQIADATAGLPWEGKTVIDATNNRLGPKPEDVIDIGGAIASKLVAGYLPGAKLVKAFNHEPIPVFDKTLPPAGDESVLFLAGADAEAKKQVAQLMRDLKATPIDLGAIDEGGLLIAMGGPLTNKFKLYTPSEAEAETKAALV</sequence>
<dbReference type="AlphaFoldDB" id="A0A7K1RFH4"/>
<evidence type="ECO:0000313" key="3">
    <source>
        <dbReference type="EMBL" id="MVA56743.1"/>
    </source>
</evidence>
<dbReference type="RefSeq" id="WP_156591213.1">
    <property type="nucleotide sequence ID" value="NZ_WPHU01000004.1"/>
</dbReference>
<dbReference type="InterPro" id="IPR051267">
    <property type="entry name" value="STEAP_metalloreductase"/>
</dbReference>
<keyword evidence="1" id="KW-0560">Oxidoreductase</keyword>
<comment type="caution">
    <text evidence="3">The sequence shown here is derived from an EMBL/GenBank/DDBJ whole genome shotgun (WGS) entry which is preliminary data.</text>
</comment>
<dbReference type="InterPro" id="IPR036291">
    <property type="entry name" value="NAD(P)-bd_dom_sf"/>
</dbReference>
<dbReference type="SUPFAM" id="SSF51735">
    <property type="entry name" value="NAD(P)-binding Rossmann-fold domains"/>
    <property type="match status" value="1"/>
</dbReference>
<proteinExistence type="predicted"/>
<dbReference type="EMBL" id="WPHU01000004">
    <property type="protein sequence ID" value="MVA56743.1"/>
    <property type="molecule type" value="Genomic_DNA"/>
</dbReference>
<dbReference type="Pfam" id="PF03807">
    <property type="entry name" value="F420_oxidored"/>
    <property type="match status" value="1"/>
</dbReference>
<dbReference type="Proteomes" id="UP000440716">
    <property type="component" value="Unassembled WGS sequence"/>
</dbReference>
<evidence type="ECO:0000259" key="2">
    <source>
        <dbReference type="Pfam" id="PF03807"/>
    </source>
</evidence>
<gene>
    <name evidence="3" type="ORF">GOZ88_11550</name>
</gene>
<dbReference type="PANTHER" id="PTHR14239">
    <property type="entry name" value="DUDULIN-RELATED"/>
    <property type="match status" value="1"/>
</dbReference>
<evidence type="ECO:0000313" key="4">
    <source>
        <dbReference type="Proteomes" id="UP000440716"/>
    </source>
</evidence>
<feature type="domain" description="Pyrroline-5-carboxylate reductase catalytic N-terminal" evidence="2">
    <location>
        <begin position="5"/>
        <end position="94"/>
    </location>
</feature>
<protein>
    <submittedName>
        <fullName evidence="3">F420-dependent NADP oxidoreductase</fullName>
    </submittedName>
</protein>
<reference evidence="3 4" key="1">
    <citation type="submission" date="2019-12" db="EMBL/GenBank/DDBJ databases">
        <title>Whole-genome sequencing of Allorhizobium vitis.</title>
        <authorList>
            <person name="Gan H.M."/>
            <person name="Szegedi E."/>
            <person name="Burr T."/>
            <person name="Savka M.A."/>
        </authorList>
    </citation>
    <scope>NUCLEOTIDE SEQUENCE [LARGE SCALE GENOMIC DNA]</scope>
    <source>
        <strain evidence="3 4">CG415</strain>
    </source>
</reference>